<dbReference type="PATRIC" id="fig|135826.4.peg.1277"/>
<evidence type="ECO:0000256" key="6">
    <source>
        <dbReference type="RuleBase" id="RU361200"/>
    </source>
</evidence>
<dbReference type="FunFam" id="3.30.1490.20:FF:000015">
    <property type="entry name" value="N5-carboxyaminoimidazole ribonucleotide synthase"/>
    <property type="match status" value="1"/>
</dbReference>
<dbReference type="InterPro" id="IPR013815">
    <property type="entry name" value="ATP_grasp_subdomain_1"/>
</dbReference>
<dbReference type="Proteomes" id="UP000031950">
    <property type="component" value="Unassembled WGS sequence"/>
</dbReference>
<dbReference type="UniPathway" id="UPA00074">
    <property type="reaction ID" value="UER00942"/>
</dbReference>
<dbReference type="InterPro" id="IPR040686">
    <property type="entry name" value="PurK_C"/>
</dbReference>
<dbReference type="SUPFAM" id="SSF51246">
    <property type="entry name" value="Rudiment single hybrid motif"/>
    <property type="match status" value="1"/>
</dbReference>
<dbReference type="NCBIfam" id="NF004675">
    <property type="entry name" value="PRK06019.1-1"/>
    <property type="match status" value="1"/>
</dbReference>
<dbReference type="Gene3D" id="3.30.470.20">
    <property type="entry name" value="ATP-grasp fold, B domain"/>
    <property type="match status" value="1"/>
</dbReference>
<comment type="catalytic activity">
    <reaction evidence="5 6">
        <text>5-amino-1-(5-phospho-beta-D-ribosyl)imidazole + hydrogencarbonate + ATP = 5-carboxyamino-1-(5-phospho-D-ribosyl)imidazole + ADP + phosphate + 2 H(+)</text>
        <dbReference type="Rhea" id="RHEA:19317"/>
        <dbReference type="ChEBI" id="CHEBI:15378"/>
        <dbReference type="ChEBI" id="CHEBI:17544"/>
        <dbReference type="ChEBI" id="CHEBI:30616"/>
        <dbReference type="ChEBI" id="CHEBI:43474"/>
        <dbReference type="ChEBI" id="CHEBI:58730"/>
        <dbReference type="ChEBI" id="CHEBI:137981"/>
        <dbReference type="ChEBI" id="CHEBI:456216"/>
        <dbReference type="EC" id="6.3.4.18"/>
    </reaction>
</comment>
<comment type="function">
    <text evidence="6">Catalyzes the ATP-dependent conversion of 5-aminoimidazole ribonucleotide (AIR) and HCO(3)- to N5-carboxyaminoimidazole ribonucleotide (N5-CAIR).</text>
</comment>
<dbReference type="SUPFAM" id="SSF52440">
    <property type="entry name" value="PreATP-grasp domain"/>
    <property type="match status" value="1"/>
</dbReference>
<organism evidence="8 9">
    <name type="scientific">Jeotgalibacillus alimentarius</name>
    <dbReference type="NCBI Taxonomy" id="135826"/>
    <lineage>
        <taxon>Bacteria</taxon>
        <taxon>Bacillati</taxon>
        <taxon>Bacillota</taxon>
        <taxon>Bacilli</taxon>
        <taxon>Bacillales</taxon>
        <taxon>Caryophanaceae</taxon>
        <taxon>Jeotgalibacillus</taxon>
    </lineage>
</organism>
<reference evidence="8 9" key="1">
    <citation type="submission" date="2015-01" db="EMBL/GenBank/DDBJ databases">
        <title>Genome sequence of Jeotgalibacillus alimentarius.</title>
        <authorList>
            <person name="Goh K.M."/>
            <person name="Chan K.-G."/>
            <person name="Yaakop A.S."/>
            <person name="Ee R."/>
            <person name="Gan H.M."/>
            <person name="Chan C.S."/>
        </authorList>
    </citation>
    <scope>NUCLEOTIDE SEQUENCE [LARGE SCALE GENOMIC DNA]</scope>
    <source>
        <strain evidence="8 9">YKJ-13</strain>
    </source>
</reference>
<sequence length="382" mass="42201">MKNMIMPPAVIGIIGGGQLGRMMAIAAKEMGFKIAVLDPSENGPCAQVADFTILTAYDDEKGLAKLAELSDVITYEFENIDYESLKNLSKKAYVPQGAELIKVTQNRQFEKDSLTKANVPTASYKIIENEQQLYDMIGTFVFPMLLKTITGGYDGKGQVKLNSEDDMAEAAQLIRQNGTCILEAFVDFECEISVIVHRNAQGETVTQPIAENMHESQILHASIVPARVKESIKADAIRLAKQVADQLQLVGTLAVEMFVGKEGELYVNELAPRPHNSGHYSIEATSASQFRQHIRAVVNWPLPESDLLKPAVMVNLLGQHVEPALTAIAEYPHWSLHLYGKDEAKLNRKMGHITILTDDLEKTLQEIEASGVWTPAVEEAQR</sequence>
<evidence type="ECO:0000256" key="1">
    <source>
        <dbReference type="ARBA" id="ARBA00022598"/>
    </source>
</evidence>
<dbReference type="PANTHER" id="PTHR11609">
    <property type="entry name" value="PURINE BIOSYNTHESIS PROTEIN 6/7, PUR6/7"/>
    <property type="match status" value="1"/>
</dbReference>
<comment type="pathway">
    <text evidence="5 6">Purine metabolism; IMP biosynthesis via de novo pathway; 5-amino-1-(5-phospho-D-ribosyl)imidazole-4-carboxylate from 5-amino-1-(5-phospho-D-ribosyl)imidazole (N5-CAIR route): step 1/2.</text>
</comment>
<evidence type="ECO:0000259" key="7">
    <source>
        <dbReference type="PROSITE" id="PS50975"/>
    </source>
</evidence>
<dbReference type="STRING" id="135826.KP77_12820"/>
<dbReference type="RefSeq" id="WP_041121913.1">
    <property type="nucleotide sequence ID" value="NZ_JXRQ01000016.1"/>
</dbReference>
<evidence type="ECO:0000313" key="8">
    <source>
        <dbReference type="EMBL" id="KIL50662.1"/>
    </source>
</evidence>
<name>A0A0C2VP40_9BACL</name>
<evidence type="ECO:0000256" key="2">
    <source>
        <dbReference type="ARBA" id="ARBA00022741"/>
    </source>
</evidence>
<dbReference type="Pfam" id="PF22660">
    <property type="entry name" value="RS_preATP-grasp-like"/>
    <property type="match status" value="1"/>
</dbReference>
<dbReference type="NCBIfam" id="NF004676">
    <property type="entry name" value="PRK06019.1-2"/>
    <property type="match status" value="1"/>
</dbReference>
<accession>A0A0C2VP40</accession>
<dbReference type="GO" id="GO:0046872">
    <property type="term" value="F:metal ion binding"/>
    <property type="evidence" value="ECO:0007669"/>
    <property type="project" value="InterPro"/>
</dbReference>
<keyword evidence="8" id="KW-0456">Lyase</keyword>
<dbReference type="AlphaFoldDB" id="A0A0C2VP40"/>
<dbReference type="GO" id="GO:0034028">
    <property type="term" value="F:5-(carboxyamino)imidazole ribonucleotide synthase activity"/>
    <property type="evidence" value="ECO:0007669"/>
    <property type="project" value="UniProtKB-UniRule"/>
</dbReference>
<dbReference type="InterPro" id="IPR005875">
    <property type="entry name" value="PurK"/>
</dbReference>
<feature type="binding site" evidence="5">
    <location>
        <begin position="183"/>
        <end position="186"/>
    </location>
    <ligand>
        <name>ATP</name>
        <dbReference type="ChEBI" id="CHEBI:30616"/>
    </ligand>
</feature>
<dbReference type="Pfam" id="PF02222">
    <property type="entry name" value="ATP-grasp"/>
    <property type="match status" value="1"/>
</dbReference>
<feature type="binding site" evidence="5">
    <location>
        <begin position="152"/>
        <end position="158"/>
    </location>
    <ligand>
        <name>ATP</name>
        <dbReference type="ChEBI" id="CHEBI:30616"/>
    </ligand>
</feature>
<dbReference type="Gene3D" id="3.30.1490.20">
    <property type="entry name" value="ATP-grasp fold, A domain"/>
    <property type="match status" value="1"/>
</dbReference>
<keyword evidence="3 5" id="KW-0658">Purine biosynthesis</keyword>
<gene>
    <name evidence="5 6" type="primary">purK</name>
    <name evidence="8" type="ORF">KP77_12820</name>
</gene>
<dbReference type="Gene3D" id="3.40.50.20">
    <property type="match status" value="1"/>
</dbReference>
<dbReference type="FunFam" id="3.30.470.20:FF:000029">
    <property type="entry name" value="N5-carboxyaminoimidazole ribonucleotide synthase"/>
    <property type="match status" value="1"/>
</dbReference>
<dbReference type="GO" id="GO:0005524">
    <property type="term" value="F:ATP binding"/>
    <property type="evidence" value="ECO:0007669"/>
    <property type="project" value="UniProtKB-UniRule"/>
</dbReference>
<dbReference type="GO" id="GO:0005829">
    <property type="term" value="C:cytosol"/>
    <property type="evidence" value="ECO:0007669"/>
    <property type="project" value="TreeGrafter"/>
</dbReference>
<dbReference type="EMBL" id="JXRQ01000016">
    <property type="protein sequence ID" value="KIL50662.1"/>
    <property type="molecule type" value="Genomic_DNA"/>
</dbReference>
<keyword evidence="4 5" id="KW-0067">ATP-binding</keyword>
<comment type="caution">
    <text evidence="8">The sequence shown here is derived from an EMBL/GenBank/DDBJ whole genome shotgun (WGS) entry which is preliminary data.</text>
</comment>
<feature type="binding site" evidence="5">
    <location>
        <position position="214"/>
    </location>
    <ligand>
        <name>ATP</name>
        <dbReference type="ChEBI" id="CHEBI:30616"/>
    </ligand>
</feature>
<comment type="subunit">
    <text evidence="5 6">Homodimer.</text>
</comment>
<dbReference type="InterPro" id="IPR016185">
    <property type="entry name" value="PreATP-grasp_dom_sf"/>
</dbReference>
<dbReference type="OrthoDB" id="9804625at2"/>
<feature type="domain" description="ATP-grasp" evidence="7">
    <location>
        <begin position="111"/>
        <end position="298"/>
    </location>
</feature>
<feature type="binding site" evidence="5">
    <location>
        <position position="191"/>
    </location>
    <ligand>
        <name>ATP</name>
        <dbReference type="ChEBI" id="CHEBI:30616"/>
    </ligand>
</feature>
<dbReference type="Pfam" id="PF17769">
    <property type="entry name" value="PurK_C"/>
    <property type="match status" value="1"/>
</dbReference>
<proteinExistence type="inferred from homology"/>
<dbReference type="InterPro" id="IPR011761">
    <property type="entry name" value="ATP-grasp"/>
</dbReference>
<dbReference type="NCBIfam" id="TIGR01161">
    <property type="entry name" value="purK"/>
    <property type="match status" value="1"/>
</dbReference>
<feature type="binding site" evidence="5">
    <location>
        <position position="147"/>
    </location>
    <ligand>
        <name>ATP</name>
        <dbReference type="ChEBI" id="CHEBI:30616"/>
    </ligand>
</feature>
<evidence type="ECO:0000256" key="5">
    <source>
        <dbReference type="HAMAP-Rule" id="MF_01928"/>
    </source>
</evidence>
<dbReference type="NCBIfam" id="NF004679">
    <property type="entry name" value="PRK06019.1-5"/>
    <property type="match status" value="1"/>
</dbReference>
<keyword evidence="1 5" id="KW-0436">Ligase</keyword>
<comment type="similarity">
    <text evidence="5 6">Belongs to the PurK/PurT family.</text>
</comment>
<dbReference type="SUPFAM" id="SSF56059">
    <property type="entry name" value="Glutathione synthetase ATP-binding domain-like"/>
    <property type="match status" value="1"/>
</dbReference>
<protein>
    <recommendedName>
        <fullName evidence="5 6">N5-carboxyaminoimidazole ribonucleotide synthase</fullName>
        <shortName evidence="5 6">N5-CAIR synthase</shortName>
        <ecNumber evidence="5 6">6.3.4.18</ecNumber>
    </recommendedName>
    <alternativeName>
        <fullName evidence="5 6">5-(carboxyamino)imidazole ribonucleotide synthetase</fullName>
    </alternativeName>
</protein>
<evidence type="ECO:0000256" key="4">
    <source>
        <dbReference type="ARBA" id="ARBA00022840"/>
    </source>
</evidence>
<feature type="binding site" evidence="5">
    <location>
        <position position="107"/>
    </location>
    <ligand>
        <name>ATP</name>
        <dbReference type="ChEBI" id="CHEBI:30616"/>
    </ligand>
</feature>
<dbReference type="InterPro" id="IPR054350">
    <property type="entry name" value="PurT/PurK_preATP-grasp"/>
</dbReference>
<dbReference type="InterPro" id="IPR011054">
    <property type="entry name" value="Rudment_hybrid_motif"/>
</dbReference>
<dbReference type="PANTHER" id="PTHR11609:SF5">
    <property type="entry name" value="PHOSPHORIBOSYLAMINOIMIDAZOLE CARBOXYLASE"/>
    <property type="match status" value="1"/>
</dbReference>
<comment type="function">
    <text evidence="5">Catalyzes the ATP-dependent conversion of 5-aminoimidazole ribonucleotide (AIR) and HCO(3)(-) to N5-carboxyaminoimidazole ribonucleotide (N5-CAIR).</text>
</comment>
<evidence type="ECO:0000256" key="3">
    <source>
        <dbReference type="ARBA" id="ARBA00022755"/>
    </source>
</evidence>
<keyword evidence="9" id="KW-1185">Reference proteome</keyword>
<dbReference type="PROSITE" id="PS50975">
    <property type="entry name" value="ATP_GRASP"/>
    <property type="match status" value="1"/>
</dbReference>
<dbReference type="GO" id="GO:0006189">
    <property type="term" value="P:'de novo' IMP biosynthetic process"/>
    <property type="evidence" value="ECO:0007669"/>
    <property type="project" value="UniProtKB-UniRule"/>
</dbReference>
<evidence type="ECO:0000313" key="9">
    <source>
        <dbReference type="Proteomes" id="UP000031950"/>
    </source>
</evidence>
<feature type="binding site" evidence="5">
    <location>
        <begin position="268"/>
        <end position="269"/>
    </location>
    <ligand>
        <name>ATP</name>
        <dbReference type="ChEBI" id="CHEBI:30616"/>
    </ligand>
</feature>
<dbReference type="InterPro" id="IPR003135">
    <property type="entry name" value="ATP-grasp_carboxylate-amine"/>
</dbReference>
<dbReference type="HAMAP" id="MF_01928">
    <property type="entry name" value="PurK"/>
    <property type="match status" value="1"/>
</dbReference>
<dbReference type="FunFam" id="3.40.50.20:FF:000016">
    <property type="entry name" value="N5-carboxyaminoimidazole ribonucleotide synthase"/>
    <property type="match status" value="1"/>
</dbReference>
<dbReference type="GO" id="GO:0004638">
    <property type="term" value="F:phosphoribosylaminoimidazole carboxylase activity"/>
    <property type="evidence" value="ECO:0007669"/>
    <property type="project" value="InterPro"/>
</dbReference>
<dbReference type="EC" id="6.3.4.18" evidence="5 6"/>
<keyword evidence="2 5" id="KW-0547">Nucleotide-binding</keyword>